<evidence type="ECO:0000313" key="1">
    <source>
        <dbReference type="EMBL" id="EER13940.1"/>
    </source>
</evidence>
<keyword evidence="2" id="KW-1185">Reference proteome</keyword>
<organism evidence="2">
    <name type="scientific">Perkinsus marinus (strain ATCC 50983 / TXsc)</name>
    <dbReference type="NCBI Taxonomy" id="423536"/>
    <lineage>
        <taxon>Eukaryota</taxon>
        <taxon>Sar</taxon>
        <taxon>Alveolata</taxon>
        <taxon>Perkinsozoa</taxon>
        <taxon>Perkinsea</taxon>
        <taxon>Perkinsida</taxon>
        <taxon>Perkinsidae</taxon>
        <taxon>Perkinsus</taxon>
    </lineage>
</organism>
<dbReference type="Proteomes" id="UP000007800">
    <property type="component" value="Unassembled WGS sequence"/>
</dbReference>
<name>C5KNK4_PERM5</name>
<dbReference type="AlphaFoldDB" id="C5KNK4"/>
<dbReference type="GeneID" id="9059656"/>
<gene>
    <name evidence="1" type="ORF">Pmar_PMAR028755</name>
</gene>
<proteinExistence type="predicted"/>
<dbReference type="InParanoid" id="C5KNK4"/>
<reference evidence="1 2" key="1">
    <citation type="submission" date="2008-07" db="EMBL/GenBank/DDBJ databases">
        <authorList>
            <person name="El-Sayed N."/>
            <person name="Caler E."/>
            <person name="Inman J."/>
            <person name="Amedeo P."/>
            <person name="Hass B."/>
            <person name="Wortman J."/>
        </authorList>
    </citation>
    <scope>NUCLEOTIDE SEQUENCE [LARGE SCALE GENOMIC DNA]</scope>
    <source>
        <strain evidence="2">ATCC 50983 / TXsc</strain>
    </source>
</reference>
<dbReference type="EMBL" id="GG674611">
    <property type="protein sequence ID" value="EER13940.1"/>
    <property type="molecule type" value="Genomic_DNA"/>
</dbReference>
<protein>
    <submittedName>
        <fullName evidence="1">Uncharacterized protein</fullName>
    </submittedName>
</protein>
<sequence>MLALCGRDFPLSSRVDVWCDRDFMIVLAKTEGLRALTGESDLFTIDEADLSDRESQSLLRVWRDECQSFLQEAAGDVGIEETNLVVRTAHGIVGELEDAYI</sequence>
<accession>C5KNK4</accession>
<evidence type="ECO:0000313" key="2">
    <source>
        <dbReference type="Proteomes" id="UP000007800"/>
    </source>
</evidence>
<dbReference type="RefSeq" id="XP_002782145.1">
    <property type="nucleotide sequence ID" value="XM_002782099.1"/>
</dbReference>